<keyword evidence="6" id="KW-0963">Cytoplasm</keyword>
<comment type="subcellular location">
    <subcellularLocation>
        <location evidence="6">Cytoplasm</location>
    </subcellularLocation>
</comment>
<evidence type="ECO:0000256" key="4">
    <source>
        <dbReference type="ARBA" id="ARBA00023027"/>
    </source>
</evidence>
<evidence type="ECO:0000256" key="5">
    <source>
        <dbReference type="ARBA" id="ARBA00047925"/>
    </source>
</evidence>
<feature type="binding site" evidence="6">
    <location>
        <position position="241"/>
    </location>
    <ligand>
        <name>NAD(+)</name>
        <dbReference type="ChEBI" id="CHEBI:57540"/>
    </ligand>
</feature>
<dbReference type="Pfam" id="PF01513">
    <property type="entry name" value="NAD_kinase"/>
    <property type="match status" value="1"/>
</dbReference>
<dbReference type="InterPro" id="IPR002504">
    <property type="entry name" value="NADK"/>
</dbReference>
<evidence type="ECO:0000256" key="1">
    <source>
        <dbReference type="ARBA" id="ARBA00022679"/>
    </source>
</evidence>
<evidence type="ECO:0000313" key="7">
    <source>
        <dbReference type="EMBL" id="TCP67182.1"/>
    </source>
</evidence>
<dbReference type="InterPro" id="IPR017437">
    <property type="entry name" value="ATP-NAD_kinase_PpnK-typ_C"/>
</dbReference>
<feature type="binding site" evidence="6">
    <location>
        <position position="152"/>
    </location>
    <ligand>
        <name>NAD(+)</name>
        <dbReference type="ChEBI" id="CHEBI:57540"/>
    </ligand>
</feature>
<sequence>MVTVGVVVNEEKPLAQQVADEMARWFATRQVQMGIPLTNVNQLVMAPTEKLKEVLAPVQWVVALGGDGTLLNTARLVAPLGIPVLGVNLGRLGFLTEIDVADLFSTLERMLQGDYQIEERMMLQAQIRHEGELGPVFYALNDVAITKGSHPRMIRLETSIGNDVVSTYSSDGLLISSPTGSTAYSLSAGGPILSPDVHALLLTYLCPHVMDARPLVVAEDQTVQVAVLTPHMQGMVFFDGQPGIPLVSGDEVIVKKAPFTCKLIKTAGRSFFQILRNKMQQGR</sequence>
<comment type="function">
    <text evidence="6">Involved in the regulation of the intracellular balance of NAD and NADP, and is a key enzyme in the biosynthesis of NADP. Catalyzes specifically the phosphorylation on 2'-hydroxyl of the adenosine moiety of NAD to yield NADP.</text>
</comment>
<dbReference type="GO" id="GO:0019674">
    <property type="term" value="P:NAD+ metabolic process"/>
    <property type="evidence" value="ECO:0007669"/>
    <property type="project" value="InterPro"/>
</dbReference>
<keyword evidence="6" id="KW-0067">ATP-binding</keyword>
<dbReference type="EC" id="2.7.1.23" evidence="6"/>
<evidence type="ECO:0000313" key="8">
    <source>
        <dbReference type="Proteomes" id="UP000294813"/>
    </source>
</evidence>
<keyword evidence="2 6" id="KW-0418">Kinase</keyword>
<evidence type="ECO:0000256" key="3">
    <source>
        <dbReference type="ARBA" id="ARBA00022857"/>
    </source>
</evidence>
<keyword evidence="6" id="KW-0547">Nucleotide-binding</keyword>
<reference evidence="7 8" key="1">
    <citation type="submission" date="2019-03" db="EMBL/GenBank/DDBJ databases">
        <title>Genomic Encyclopedia of Type Strains, Phase IV (KMG-IV): sequencing the most valuable type-strain genomes for metagenomic binning, comparative biology and taxonomic classification.</title>
        <authorList>
            <person name="Goeker M."/>
        </authorList>
    </citation>
    <scope>NUCLEOTIDE SEQUENCE [LARGE SCALE GENOMIC DNA]</scope>
    <source>
        <strain evidence="7 8">DSM 11170</strain>
    </source>
</reference>
<accession>A0A4R2RSE5</accession>
<evidence type="ECO:0000256" key="2">
    <source>
        <dbReference type="ARBA" id="ARBA00022777"/>
    </source>
</evidence>
<dbReference type="GO" id="GO:0051287">
    <property type="term" value="F:NAD binding"/>
    <property type="evidence" value="ECO:0007669"/>
    <property type="project" value="UniProtKB-ARBA"/>
</dbReference>
<proteinExistence type="inferred from homology"/>
<dbReference type="PANTHER" id="PTHR20275:SF0">
    <property type="entry name" value="NAD KINASE"/>
    <property type="match status" value="1"/>
</dbReference>
<comment type="caution">
    <text evidence="7">The sequence shown here is derived from an EMBL/GenBank/DDBJ whole genome shotgun (WGS) entry which is preliminary data.</text>
</comment>
<dbReference type="AlphaFoldDB" id="A0A4R2RSE5"/>
<dbReference type="GO" id="GO:0006741">
    <property type="term" value="P:NADP+ biosynthetic process"/>
    <property type="evidence" value="ECO:0007669"/>
    <property type="project" value="UniProtKB-UniRule"/>
</dbReference>
<dbReference type="GO" id="GO:0003951">
    <property type="term" value="F:NAD+ kinase activity"/>
    <property type="evidence" value="ECO:0007669"/>
    <property type="project" value="UniProtKB-UniRule"/>
</dbReference>
<keyword evidence="8" id="KW-1185">Reference proteome</keyword>
<feature type="active site" description="Proton acceptor" evidence="6">
    <location>
        <position position="67"/>
    </location>
</feature>
<dbReference type="RefSeq" id="WP_131918446.1">
    <property type="nucleotide sequence ID" value="NZ_JAOQNU010000005.1"/>
</dbReference>
<dbReference type="PANTHER" id="PTHR20275">
    <property type="entry name" value="NAD KINASE"/>
    <property type="match status" value="1"/>
</dbReference>
<organism evidence="7 8">
    <name type="scientific">Heliophilum fasciatum</name>
    <dbReference type="NCBI Taxonomy" id="35700"/>
    <lineage>
        <taxon>Bacteria</taxon>
        <taxon>Bacillati</taxon>
        <taxon>Bacillota</taxon>
        <taxon>Clostridia</taxon>
        <taxon>Eubacteriales</taxon>
        <taxon>Heliobacteriaceae</taxon>
        <taxon>Heliophilum</taxon>
    </lineage>
</organism>
<evidence type="ECO:0000256" key="6">
    <source>
        <dbReference type="HAMAP-Rule" id="MF_00361"/>
    </source>
</evidence>
<keyword evidence="4 6" id="KW-0520">NAD</keyword>
<gene>
    <name evidence="6" type="primary">nadK</name>
    <name evidence="7" type="ORF">EDD73_10577</name>
</gene>
<keyword evidence="3 6" id="KW-0521">NADP</keyword>
<dbReference type="Gene3D" id="2.60.200.30">
    <property type="entry name" value="Probable inorganic polyphosphate/atp-NAD kinase, domain 2"/>
    <property type="match status" value="1"/>
</dbReference>
<comment type="caution">
    <text evidence="6">Lacks conserved residue(s) required for the propagation of feature annotation.</text>
</comment>
<dbReference type="HAMAP" id="MF_00361">
    <property type="entry name" value="NAD_kinase"/>
    <property type="match status" value="1"/>
</dbReference>
<dbReference type="Proteomes" id="UP000294813">
    <property type="component" value="Unassembled WGS sequence"/>
</dbReference>
<dbReference type="GO" id="GO:0005524">
    <property type="term" value="F:ATP binding"/>
    <property type="evidence" value="ECO:0007669"/>
    <property type="project" value="UniProtKB-KW"/>
</dbReference>
<dbReference type="GO" id="GO:0046872">
    <property type="term" value="F:metal ion binding"/>
    <property type="evidence" value="ECO:0007669"/>
    <property type="project" value="UniProtKB-UniRule"/>
</dbReference>
<dbReference type="OrthoDB" id="9774737at2"/>
<dbReference type="GO" id="GO:0005737">
    <property type="term" value="C:cytoplasm"/>
    <property type="evidence" value="ECO:0007669"/>
    <property type="project" value="UniProtKB-SubCell"/>
</dbReference>
<dbReference type="Gene3D" id="3.40.50.10330">
    <property type="entry name" value="Probable inorganic polyphosphate/atp-NAD kinase, domain 1"/>
    <property type="match status" value="1"/>
</dbReference>
<dbReference type="InterPro" id="IPR017438">
    <property type="entry name" value="ATP-NAD_kinase_N"/>
</dbReference>
<feature type="binding site" evidence="6">
    <location>
        <begin position="141"/>
        <end position="142"/>
    </location>
    <ligand>
        <name>NAD(+)</name>
        <dbReference type="ChEBI" id="CHEBI:57540"/>
    </ligand>
</feature>
<dbReference type="SUPFAM" id="SSF111331">
    <property type="entry name" value="NAD kinase/diacylglycerol kinase-like"/>
    <property type="match status" value="1"/>
</dbReference>
<keyword evidence="1 6" id="KW-0808">Transferase</keyword>
<dbReference type="Pfam" id="PF20143">
    <property type="entry name" value="NAD_kinase_C"/>
    <property type="match status" value="1"/>
</dbReference>
<feature type="binding site" evidence="6">
    <location>
        <position position="171"/>
    </location>
    <ligand>
        <name>NAD(+)</name>
        <dbReference type="ChEBI" id="CHEBI:57540"/>
    </ligand>
</feature>
<dbReference type="InterPro" id="IPR016064">
    <property type="entry name" value="NAD/diacylglycerol_kinase_sf"/>
</dbReference>
<comment type="catalytic activity">
    <reaction evidence="5 6">
        <text>NAD(+) + ATP = ADP + NADP(+) + H(+)</text>
        <dbReference type="Rhea" id="RHEA:18629"/>
        <dbReference type="ChEBI" id="CHEBI:15378"/>
        <dbReference type="ChEBI" id="CHEBI:30616"/>
        <dbReference type="ChEBI" id="CHEBI:57540"/>
        <dbReference type="ChEBI" id="CHEBI:58349"/>
        <dbReference type="ChEBI" id="CHEBI:456216"/>
        <dbReference type="EC" id="2.7.1.23"/>
    </reaction>
</comment>
<comment type="cofactor">
    <cofactor evidence="6">
        <name>a divalent metal cation</name>
        <dbReference type="ChEBI" id="CHEBI:60240"/>
    </cofactor>
</comment>
<name>A0A4R2RSE5_9FIRM</name>
<protein>
    <recommendedName>
        <fullName evidence="6">NAD kinase</fullName>
        <ecNumber evidence="6">2.7.1.23</ecNumber>
    </recommendedName>
    <alternativeName>
        <fullName evidence="6">ATP-dependent NAD kinase</fullName>
    </alternativeName>
</protein>
<feature type="binding site" evidence="6">
    <location>
        <begin position="67"/>
        <end position="68"/>
    </location>
    <ligand>
        <name>NAD(+)</name>
        <dbReference type="ChEBI" id="CHEBI:57540"/>
    </ligand>
</feature>
<comment type="similarity">
    <text evidence="6">Belongs to the NAD kinase family.</text>
</comment>
<feature type="binding site" evidence="6">
    <location>
        <begin position="182"/>
        <end position="187"/>
    </location>
    <ligand>
        <name>NAD(+)</name>
        <dbReference type="ChEBI" id="CHEBI:57540"/>
    </ligand>
</feature>
<dbReference type="EMBL" id="SLXT01000005">
    <property type="protein sequence ID" value="TCP67182.1"/>
    <property type="molecule type" value="Genomic_DNA"/>
</dbReference>